<proteinExistence type="predicted"/>
<dbReference type="EMBL" id="MN739540">
    <property type="protein sequence ID" value="QHT12039.1"/>
    <property type="molecule type" value="Genomic_DNA"/>
</dbReference>
<sequence length="334" mass="39056">MGYLHSVDFEKHLSDFKNIIDLEKTIVEANNGINKKLNEVKQTYQHLVKNNNKKIFLFCLDAFFFQYKNHNTEYENLSKASILIVNRMYGDYYKLYNILLLQLREKNIPLKSITESKKFSIYKDLEPYYPYSMNEITEIHNSIMEILFELQSYHNSLEKSAFGYSQTSNVGLSITNFIHTLQYENMLVREQIHLYVNYLSFYHNSHKTYLQKLIQKINNFQQEMEEDITNTNIQPFSQSNSIEPVDLECVFAITDNMNITTILEDSDKVVKDSEEIIEKIENIMINDDIAIAIVESITPTETTPEEITVAADAKSEDPAIQTENIELEKIEETV</sequence>
<protein>
    <submittedName>
        <fullName evidence="1">Uncharacterized protein</fullName>
    </submittedName>
</protein>
<reference evidence="1" key="1">
    <citation type="journal article" date="2020" name="Nature">
        <title>Giant virus diversity and host interactions through global metagenomics.</title>
        <authorList>
            <person name="Schulz F."/>
            <person name="Roux S."/>
            <person name="Paez-Espino D."/>
            <person name="Jungbluth S."/>
            <person name="Walsh D.A."/>
            <person name="Denef V.J."/>
            <person name="McMahon K.D."/>
            <person name="Konstantinidis K.T."/>
            <person name="Eloe-Fadrosh E.A."/>
            <person name="Kyrpides N.C."/>
            <person name="Woyke T."/>
        </authorList>
    </citation>
    <scope>NUCLEOTIDE SEQUENCE</scope>
    <source>
        <strain evidence="1">GVMAG-M-3300023174-124</strain>
    </source>
</reference>
<evidence type="ECO:0000313" key="1">
    <source>
        <dbReference type="EMBL" id="QHT12039.1"/>
    </source>
</evidence>
<dbReference type="AlphaFoldDB" id="A0A6C0D7Y7"/>
<name>A0A6C0D7Y7_9ZZZZ</name>
<organism evidence="1">
    <name type="scientific">viral metagenome</name>
    <dbReference type="NCBI Taxonomy" id="1070528"/>
    <lineage>
        <taxon>unclassified sequences</taxon>
        <taxon>metagenomes</taxon>
        <taxon>organismal metagenomes</taxon>
    </lineage>
</organism>
<accession>A0A6C0D7Y7</accession>